<keyword evidence="2" id="KW-1185">Reference proteome</keyword>
<evidence type="ECO:0000313" key="1">
    <source>
        <dbReference type="EMBL" id="KAF5199549.1"/>
    </source>
</evidence>
<reference evidence="1 2" key="1">
    <citation type="submission" date="2020-06" db="EMBL/GenBank/DDBJ databases">
        <title>Transcriptomic and genomic resources for Thalictrum thalictroides and T. hernandezii: Facilitating candidate gene discovery in an emerging model plant lineage.</title>
        <authorList>
            <person name="Arias T."/>
            <person name="Riano-Pachon D.M."/>
            <person name="Di Stilio V.S."/>
        </authorList>
    </citation>
    <scope>NUCLEOTIDE SEQUENCE [LARGE SCALE GENOMIC DNA]</scope>
    <source>
        <strain evidence="2">cv. WT478/WT964</strain>
        <tissue evidence="1">Leaves</tissue>
    </source>
</reference>
<sequence>MKRRFEQKRYNLRSCEGLKTKKKSSLIYETAVATSRLENKKKQATENVGGTAALADNIKEALGIRLKPLSPKVRWIMDQRPKLLRGSYQSRITMLALGFDDCN</sequence>
<protein>
    <submittedName>
        <fullName evidence="1">Uncharacterized protein</fullName>
    </submittedName>
</protein>
<gene>
    <name evidence="1" type="ORF">FRX31_010861</name>
</gene>
<dbReference type="AlphaFoldDB" id="A0A7J6WQB4"/>
<name>A0A7J6WQB4_THATH</name>
<evidence type="ECO:0000313" key="2">
    <source>
        <dbReference type="Proteomes" id="UP000554482"/>
    </source>
</evidence>
<proteinExistence type="predicted"/>
<dbReference type="EMBL" id="JABWDY010011788">
    <property type="protein sequence ID" value="KAF5199549.1"/>
    <property type="molecule type" value="Genomic_DNA"/>
</dbReference>
<comment type="caution">
    <text evidence="1">The sequence shown here is derived from an EMBL/GenBank/DDBJ whole genome shotgun (WGS) entry which is preliminary data.</text>
</comment>
<accession>A0A7J6WQB4</accession>
<dbReference type="Proteomes" id="UP000554482">
    <property type="component" value="Unassembled WGS sequence"/>
</dbReference>
<organism evidence="1 2">
    <name type="scientific">Thalictrum thalictroides</name>
    <name type="common">Rue-anemone</name>
    <name type="synonym">Anemone thalictroides</name>
    <dbReference type="NCBI Taxonomy" id="46969"/>
    <lineage>
        <taxon>Eukaryota</taxon>
        <taxon>Viridiplantae</taxon>
        <taxon>Streptophyta</taxon>
        <taxon>Embryophyta</taxon>
        <taxon>Tracheophyta</taxon>
        <taxon>Spermatophyta</taxon>
        <taxon>Magnoliopsida</taxon>
        <taxon>Ranunculales</taxon>
        <taxon>Ranunculaceae</taxon>
        <taxon>Thalictroideae</taxon>
        <taxon>Thalictrum</taxon>
    </lineage>
</organism>